<keyword evidence="1" id="KW-0472">Membrane</keyword>
<evidence type="ECO:0008006" key="4">
    <source>
        <dbReference type="Google" id="ProtNLM"/>
    </source>
</evidence>
<dbReference type="Proteomes" id="UP000246661">
    <property type="component" value="Unassembled WGS sequence"/>
</dbReference>
<organism evidence="2 3">
    <name type="scientific">Geodermatophilus normandii</name>
    <dbReference type="NCBI Taxonomy" id="1137989"/>
    <lineage>
        <taxon>Bacteria</taxon>
        <taxon>Bacillati</taxon>
        <taxon>Actinomycetota</taxon>
        <taxon>Actinomycetes</taxon>
        <taxon>Geodermatophilales</taxon>
        <taxon>Geodermatophilaceae</taxon>
        <taxon>Geodermatophilus</taxon>
    </lineage>
</organism>
<dbReference type="EMBL" id="QGTX01000001">
    <property type="protein sequence ID" value="PWW24289.1"/>
    <property type="molecule type" value="Genomic_DNA"/>
</dbReference>
<reference evidence="3" key="1">
    <citation type="submission" date="2018-05" db="EMBL/GenBank/DDBJ databases">
        <authorList>
            <person name="Klenk H.-P."/>
            <person name="Huntemann M."/>
            <person name="Clum A."/>
            <person name="Pillay M."/>
            <person name="Palaniappan K."/>
            <person name="Varghese N."/>
            <person name="Mikhailova N."/>
            <person name="Stamatis D."/>
            <person name="Reddy T."/>
            <person name="Daum C."/>
            <person name="Shapiro N."/>
            <person name="Ivanova N."/>
            <person name="Kyrpides N."/>
            <person name="Woyke T."/>
        </authorList>
    </citation>
    <scope>NUCLEOTIDE SEQUENCE [LARGE SCALE GENOMIC DNA]</scope>
    <source>
        <strain evidence="3">DSM 45417</strain>
    </source>
</reference>
<dbReference type="AlphaFoldDB" id="A0A317QMN0"/>
<feature type="transmembrane region" description="Helical" evidence="1">
    <location>
        <begin position="177"/>
        <end position="202"/>
    </location>
</feature>
<feature type="transmembrane region" description="Helical" evidence="1">
    <location>
        <begin position="44"/>
        <end position="64"/>
    </location>
</feature>
<evidence type="ECO:0000256" key="1">
    <source>
        <dbReference type="SAM" id="Phobius"/>
    </source>
</evidence>
<proteinExistence type="predicted"/>
<evidence type="ECO:0000313" key="3">
    <source>
        <dbReference type="Proteomes" id="UP000246661"/>
    </source>
</evidence>
<feature type="transmembrane region" description="Helical" evidence="1">
    <location>
        <begin position="16"/>
        <end position="38"/>
    </location>
</feature>
<protein>
    <recommendedName>
        <fullName evidence="4">PH domain-containing protein</fullName>
    </recommendedName>
</protein>
<evidence type="ECO:0000313" key="2">
    <source>
        <dbReference type="EMBL" id="PWW24289.1"/>
    </source>
</evidence>
<keyword evidence="1" id="KW-0812">Transmembrane</keyword>
<comment type="caution">
    <text evidence="2">The sequence shown here is derived from an EMBL/GenBank/DDBJ whole genome shotgun (WGS) entry which is preliminary data.</text>
</comment>
<gene>
    <name evidence="2" type="ORF">JD79_03468</name>
</gene>
<sequence>MAAARVVPRVPDRRRWWALAGAGALLVGVVAPATGWALGTGAGWVAVPLATVVVLAAVVLSSAVRENGAGRSLWCDDGVLAGRTLLGWHGVDLTEVQAVAVEEDDGEPTGLLLADGGGHLRVPWPEVARLPEVRVLLLARQAQGAVVLPRLLCAAWGVPPLPDAPETGRVPGRLRDVVAVLITGLTVVGALVSGLLAALVALR</sequence>
<keyword evidence="1" id="KW-1133">Transmembrane helix</keyword>
<accession>A0A317QMN0</accession>
<dbReference type="OrthoDB" id="5197687at2"/>
<name>A0A317QMN0_9ACTN</name>
<keyword evidence="3" id="KW-1185">Reference proteome</keyword>
<dbReference type="RefSeq" id="WP_110006507.1">
    <property type="nucleotide sequence ID" value="NZ_QGTX01000001.1"/>
</dbReference>